<accession>A0A0C3PQR0</accession>
<proteinExistence type="predicted"/>
<dbReference type="OrthoDB" id="2786194at2759"/>
<protein>
    <submittedName>
        <fullName evidence="1">Uncharacterized protein</fullName>
    </submittedName>
</protein>
<evidence type="ECO:0000313" key="2">
    <source>
        <dbReference type="Proteomes" id="UP000053257"/>
    </source>
</evidence>
<dbReference type="AlphaFoldDB" id="A0A0C3PQR0"/>
<reference evidence="1 2" key="1">
    <citation type="journal article" date="2014" name="PLoS Genet.">
        <title>Analysis of the Phlebiopsis gigantea genome, transcriptome and secretome provides insight into its pioneer colonization strategies of wood.</title>
        <authorList>
            <person name="Hori C."/>
            <person name="Ishida T."/>
            <person name="Igarashi K."/>
            <person name="Samejima M."/>
            <person name="Suzuki H."/>
            <person name="Master E."/>
            <person name="Ferreira P."/>
            <person name="Ruiz-Duenas F.J."/>
            <person name="Held B."/>
            <person name="Canessa P."/>
            <person name="Larrondo L.F."/>
            <person name="Schmoll M."/>
            <person name="Druzhinina I.S."/>
            <person name="Kubicek C.P."/>
            <person name="Gaskell J.A."/>
            <person name="Kersten P."/>
            <person name="St John F."/>
            <person name="Glasner J."/>
            <person name="Sabat G."/>
            <person name="Splinter BonDurant S."/>
            <person name="Syed K."/>
            <person name="Yadav J."/>
            <person name="Mgbeahuruike A.C."/>
            <person name="Kovalchuk A."/>
            <person name="Asiegbu F.O."/>
            <person name="Lackner G."/>
            <person name="Hoffmeister D."/>
            <person name="Rencoret J."/>
            <person name="Gutierrez A."/>
            <person name="Sun H."/>
            <person name="Lindquist E."/>
            <person name="Barry K."/>
            <person name="Riley R."/>
            <person name="Grigoriev I.V."/>
            <person name="Henrissat B."/>
            <person name="Kues U."/>
            <person name="Berka R.M."/>
            <person name="Martinez A.T."/>
            <person name="Covert S.F."/>
            <person name="Blanchette R.A."/>
            <person name="Cullen D."/>
        </authorList>
    </citation>
    <scope>NUCLEOTIDE SEQUENCE [LARGE SCALE GENOMIC DNA]</scope>
    <source>
        <strain evidence="1 2">11061_1 CR5-6</strain>
    </source>
</reference>
<keyword evidence="2" id="KW-1185">Reference proteome</keyword>
<gene>
    <name evidence="1" type="ORF">PHLGIDRAFT_316246</name>
</gene>
<name>A0A0C3PQR0_PHLG1</name>
<sequence length="278" mass="28859">MVAVLTLRLRDGEITFAERGRFEGCSHVRSLRGALVGCGVQGAADLPCLLNWQTGVVQTLPPSPVSDGRCVAMALRDDLCVVARSSVLSVYSLAAPHPALVQDLRFDHALGSVAVSASAAAPLSLLITSHSGLHVYTVSQDASGAYVADLVAEEALKASTLLTSAPALPRVGASASHVAWTSTPASFFDRQARIVIARVSRDNAAPAGARCPSKIELLSECKDWRLPSLSAMPVMDLDDGMGILAVGNALGELAICNYGGALTEPILGCLRPLPIPAA</sequence>
<dbReference type="EMBL" id="KN840465">
    <property type="protein sequence ID" value="KIP09493.1"/>
    <property type="molecule type" value="Genomic_DNA"/>
</dbReference>
<organism evidence="1 2">
    <name type="scientific">Phlebiopsis gigantea (strain 11061_1 CR5-6)</name>
    <name type="common">White-rot fungus</name>
    <name type="synonym">Peniophora gigantea</name>
    <dbReference type="NCBI Taxonomy" id="745531"/>
    <lineage>
        <taxon>Eukaryota</taxon>
        <taxon>Fungi</taxon>
        <taxon>Dikarya</taxon>
        <taxon>Basidiomycota</taxon>
        <taxon>Agaricomycotina</taxon>
        <taxon>Agaricomycetes</taxon>
        <taxon>Polyporales</taxon>
        <taxon>Phanerochaetaceae</taxon>
        <taxon>Phlebiopsis</taxon>
    </lineage>
</organism>
<evidence type="ECO:0000313" key="1">
    <source>
        <dbReference type="EMBL" id="KIP09493.1"/>
    </source>
</evidence>
<dbReference type="Proteomes" id="UP000053257">
    <property type="component" value="Unassembled WGS sequence"/>
</dbReference>
<dbReference type="HOGENOM" id="CLU_087363_0_0_1"/>